<sequence length="35" mass="4123">MFLSQSELRLVRKSLVTWNQVYSAYVRVVVVGHEK</sequence>
<gene>
    <name evidence="1" type="ORF">FHR87_003711</name>
</gene>
<reference evidence="1 2" key="1">
    <citation type="submission" date="2020-08" db="EMBL/GenBank/DDBJ databases">
        <title>Genomic Encyclopedia of Type Strains, Phase III (KMG-III): the genomes of soil and plant-associated and newly described type strains.</title>
        <authorList>
            <person name="Whitman W."/>
        </authorList>
    </citation>
    <scope>NUCLEOTIDE SEQUENCE [LARGE SCALE GENOMIC DNA]</scope>
    <source>
        <strain evidence="1 2">CECT 4462</strain>
    </source>
</reference>
<dbReference type="AlphaFoldDB" id="A0A839TB45"/>
<dbReference type="EMBL" id="JACHXI010000031">
    <property type="protein sequence ID" value="MBB3105275.1"/>
    <property type="molecule type" value="Genomic_DNA"/>
</dbReference>
<accession>A0A839TB45</accession>
<evidence type="ECO:0000313" key="1">
    <source>
        <dbReference type="EMBL" id="MBB3105275.1"/>
    </source>
</evidence>
<organism evidence="1 2">
    <name type="scientific">Azomonas macrocytogenes</name>
    <name type="common">Azotobacter macrocytogenes</name>
    <dbReference type="NCBI Taxonomy" id="69962"/>
    <lineage>
        <taxon>Bacteria</taxon>
        <taxon>Pseudomonadati</taxon>
        <taxon>Pseudomonadota</taxon>
        <taxon>Gammaproteobacteria</taxon>
        <taxon>Pseudomonadales</taxon>
        <taxon>Pseudomonadaceae</taxon>
        <taxon>Azomonas</taxon>
    </lineage>
</organism>
<dbReference type="Proteomes" id="UP000549250">
    <property type="component" value="Unassembled WGS sequence"/>
</dbReference>
<comment type="caution">
    <text evidence="1">The sequence shown here is derived from an EMBL/GenBank/DDBJ whole genome shotgun (WGS) entry which is preliminary data.</text>
</comment>
<evidence type="ECO:0000313" key="2">
    <source>
        <dbReference type="Proteomes" id="UP000549250"/>
    </source>
</evidence>
<proteinExistence type="predicted"/>
<name>A0A839TB45_AZOMA</name>
<protein>
    <submittedName>
        <fullName evidence="1">Uncharacterized protein</fullName>
    </submittedName>
</protein>
<keyword evidence="2" id="KW-1185">Reference proteome</keyword>